<dbReference type="RefSeq" id="WP_266598395.1">
    <property type="nucleotide sequence ID" value="NZ_JAPHNL010000083.1"/>
</dbReference>
<dbReference type="SUPFAM" id="SSF54593">
    <property type="entry name" value="Glyoxalase/Bleomycin resistance protein/Dihydroxybiphenyl dioxygenase"/>
    <property type="match status" value="2"/>
</dbReference>
<protein>
    <submittedName>
        <fullName evidence="2">VOC family protein</fullName>
    </submittedName>
</protein>
<proteinExistence type="predicted"/>
<dbReference type="PANTHER" id="PTHR33993">
    <property type="entry name" value="GLYOXALASE-RELATED"/>
    <property type="match status" value="1"/>
</dbReference>
<accession>A0ABT3TSQ6</accession>
<evidence type="ECO:0000259" key="1">
    <source>
        <dbReference type="PROSITE" id="PS51819"/>
    </source>
</evidence>
<comment type="caution">
    <text evidence="2">The sequence shown here is derived from an EMBL/GenBank/DDBJ whole genome shotgun (WGS) entry which is preliminary data.</text>
</comment>
<dbReference type="InterPro" id="IPR037523">
    <property type="entry name" value="VOC_core"/>
</dbReference>
<dbReference type="PANTHER" id="PTHR33993:SF10">
    <property type="entry name" value="CONSERVED PROTEIN"/>
    <property type="match status" value="1"/>
</dbReference>
<dbReference type="Pfam" id="PF00903">
    <property type="entry name" value="Glyoxalase"/>
    <property type="match status" value="1"/>
</dbReference>
<dbReference type="InterPro" id="IPR041581">
    <property type="entry name" value="Glyoxalase_6"/>
</dbReference>
<feature type="domain" description="VOC" evidence="1">
    <location>
        <begin position="9"/>
        <end position="126"/>
    </location>
</feature>
<dbReference type="InterPro" id="IPR029068">
    <property type="entry name" value="Glyas_Bleomycin-R_OHBP_Dase"/>
</dbReference>
<evidence type="ECO:0000313" key="2">
    <source>
        <dbReference type="EMBL" id="MCX3060074.1"/>
    </source>
</evidence>
<dbReference type="Pfam" id="PF18029">
    <property type="entry name" value="Glyoxalase_6"/>
    <property type="match status" value="1"/>
</dbReference>
<evidence type="ECO:0000313" key="3">
    <source>
        <dbReference type="Proteomes" id="UP001163064"/>
    </source>
</evidence>
<dbReference type="InterPro" id="IPR052164">
    <property type="entry name" value="Anthracycline_SecMetBiosynth"/>
</dbReference>
<reference evidence="2" key="1">
    <citation type="submission" date="2022-10" db="EMBL/GenBank/DDBJ databases">
        <title>Streptomyces beihaiensis sp. nov., a chitin degrading actinobacterium, isolated from shrimp pond soil.</title>
        <authorList>
            <person name="Xie J."/>
            <person name="Shen N."/>
        </authorList>
    </citation>
    <scope>NUCLEOTIDE SEQUENCE</scope>
    <source>
        <strain evidence="2">GXMU-J5</strain>
    </source>
</reference>
<dbReference type="InterPro" id="IPR004360">
    <property type="entry name" value="Glyas_Fos-R_dOase_dom"/>
</dbReference>
<name>A0ABT3TSQ6_9ACTN</name>
<dbReference type="PROSITE" id="PS51819">
    <property type="entry name" value="VOC"/>
    <property type="match status" value="2"/>
</dbReference>
<sequence>MKISKTPSAPCWADLSTPDPQAAALFYEALFGWHARPVDDPAGGGYAVFALDRPDGPQVCGVRPVTAPKQPAAWLPYFQTAGIDAVTSRVRGNGGRVVAGPMGVLDQGRLAVCQDRAGAAFGLWEPAEHAGFQAVDVPGGFCWFELLTRDTEGAVDFFQSVLGWGARRCPAGPGSPAHTEWTVADETFGGMLDMASAGMPPEVPPHWNLYVAVTDPDAVARRCAELAGQVLVEPRTVEPGRFAVLADPQGATFSVMRFADGSGR</sequence>
<organism evidence="2 3">
    <name type="scientific">Streptomyces beihaiensis</name>
    <dbReference type="NCBI Taxonomy" id="2984495"/>
    <lineage>
        <taxon>Bacteria</taxon>
        <taxon>Bacillati</taxon>
        <taxon>Actinomycetota</taxon>
        <taxon>Actinomycetes</taxon>
        <taxon>Kitasatosporales</taxon>
        <taxon>Streptomycetaceae</taxon>
        <taxon>Streptomyces</taxon>
    </lineage>
</organism>
<dbReference type="EMBL" id="JAPHNL010000083">
    <property type="protein sequence ID" value="MCX3060074.1"/>
    <property type="molecule type" value="Genomic_DNA"/>
</dbReference>
<dbReference type="Gene3D" id="3.10.180.10">
    <property type="entry name" value="2,3-Dihydroxybiphenyl 1,2-Dioxygenase, domain 1"/>
    <property type="match status" value="2"/>
</dbReference>
<keyword evidence="3" id="KW-1185">Reference proteome</keyword>
<dbReference type="Proteomes" id="UP001163064">
    <property type="component" value="Unassembled WGS sequence"/>
</dbReference>
<feature type="domain" description="VOC" evidence="1">
    <location>
        <begin position="140"/>
        <end position="258"/>
    </location>
</feature>
<gene>
    <name evidence="2" type="ORF">OFY01_09950</name>
</gene>
<dbReference type="CDD" id="cd07247">
    <property type="entry name" value="SgaA_N_like"/>
    <property type="match status" value="2"/>
</dbReference>